<protein>
    <recommendedName>
        <fullName evidence="5">RRM domain-containing protein</fullName>
    </recommendedName>
</protein>
<evidence type="ECO:0000313" key="4">
    <source>
        <dbReference type="Proteomes" id="UP001620645"/>
    </source>
</evidence>
<proteinExistence type="predicted"/>
<dbReference type="EMBL" id="JBICCN010000254">
    <property type="protein sequence ID" value="KAL3083105.1"/>
    <property type="molecule type" value="Genomic_DNA"/>
</dbReference>
<feature type="region of interest" description="Disordered" evidence="2">
    <location>
        <begin position="194"/>
        <end position="259"/>
    </location>
</feature>
<dbReference type="Proteomes" id="UP001620645">
    <property type="component" value="Unassembled WGS sequence"/>
</dbReference>
<reference evidence="3 4" key="1">
    <citation type="submission" date="2024-10" db="EMBL/GenBank/DDBJ databases">
        <authorList>
            <person name="Kim D."/>
        </authorList>
    </citation>
    <scope>NUCLEOTIDE SEQUENCE [LARGE SCALE GENOMIC DNA]</scope>
    <source>
        <strain evidence="3">Taebaek</strain>
    </source>
</reference>
<evidence type="ECO:0008006" key="5">
    <source>
        <dbReference type="Google" id="ProtNLM"/>
    </source>
</evidence>
<accession>A0ABD2IZ14</accession>
<feature type="region of interest" description="Disordered" evidence="2">
    <location>
        <begin position="288"/>
        <end position="328"/>
    </location>
</feature>
<organism evidence="3 4">
    <name type="scientific">Heterodera schachtii</name>
    <name type="common">Sugarbeet cyst nematode worm</name>
    <name type="synonym">Tylenchus schachtii</name>
    <dbReference type="NCBI Taxonomy" id="97005"/>
    <lineage>
        <taxon>Eukaryota</taxon>
        <taxon>Metazoa</taxon>
        <taxon>Ecdysozoa</taxon>
        <taxon>Nematoda</taxon>
        <taxon>Chromadorea</taxon>
        <taxon>Rhabditida</taxon>
        <taxon>Tylenchina</taxon>
        <taxon>Tylenchomorpha</taxon>
        <taxon>Tylenchoidea</taxon>
        <taxon>Heteroderidae</taxon>
        <taxon>Heteroderinae</taxon>
        <taxon>Heterodera</taxon>
    </lineage>
</organism>
<dbReference type="AlphaFoldDB" id="A0ABD2IZ14"/>
<evidence type="ECO:0000256" key="2">
    <source>
        <dbReference type="SAM" id="MobiDB-lite"/>
    </source>
</evidence>
<comment type="caution">
    <text evidence="3">The sequence shown here is derived from an EMBL/GenBank/DDBJ whole genome shotgun (WGS) entry which is preliminary data.</text>
</comment>
<feature type="coiled-coil region" evidence="1">
    <location>
        <begin position="5"/>
        <end position="35"/>
    </location>
</feature>
<name>A0ABD2IZ14_HETSC</name>
<keyword evidence="1" id="KW-0175">Coiled coil</keyword>
<keyword evidence="4" id="KW-1185">Reference proteome</keyword>
<sequence length="424" mass="48871">MEEDYDQLDYDEDQLKNALRKAQQLKNNFPKEQERKKPLIQNAFVGTKKARNISSKCYINPKFAKQNIIKNAPSLKTFSVVPTTNLFNYQPSQNISQRAGLNDFPLMQVSQNASRNLLLAPQFPCSSSQFSNVAHLHASFTPTIASNIYINPSVFNTSHDQSFVHSNQLQHFSSKSSQNWHLMVDDFVKKTISIPPRNYPKNRSPSSDSSFSVSHPSTRSNSRNSRKTSPPTRKRRLKHNISQGKKTQRQTKEAHLSKQTMECAKAIGLDSDYLKKIEEQKELREEIARKKSQHRKEIYAREGGQKDETKEGKGKKAEETEGTQRQKMTENRLRPYLAVVVTNVSGLDDPCRRVEVIASKIGPIKKIWQESESNVHLIFEKHEHAKKFMQQYLGNSTTFGRMIDQCIFEFCAEFRRWINQMDIS</sequence>
<evidence type="ECO:0000313" key="3">
    <source>
        <dbReference type="EMBL" id="KAL3083105.1"/>
    </source>
</evidence>
<feature type="compositionally biased region" description="Low complexity" evidence="2">
    <location>
        <begin position="204"/>
        <end position="231"/>
    </location>
</feature>
<gene>
    <name evidence="3" type="ORF">niasHS_010907</name>
</gene>
<evidence type="ECO:0000256" key="1">
    <source>
        <dbReference type="SAM" id="Coils"/>
    </source>
</evidence>